<organism evidence="6 7">
    <name type="scientific">Nannocystis punicea</name>
    <dbReference type="NCBI Taxonomy" id="2995304"/>
    <lineage>
        <taxon>Bacteria</taxon>
        <taxon>Pseudomonadati</taxon>
        <taxon>Myxococcota</taxon>
        <taxon>Polyangia</taxon>
        <taxon>Nannocystales</taxon>
        <taxon>Nannocystaceae</taxon>
        <taxon>Nannocystis</taxon>
    </lineage>
</organism>
<sequence length="145" mass="15964">MKTAAYAATAADRPLAPFTLERREPGPRDVVIDILHCGLCHSDIMQTRNQLGRSRYPMVPGHEIVGRVARVGADVARVKAGDISSAASTGDSSACLRATTARAHERQPARARARRRERAQESCSTRRMNASRIADTSLARWRWAQ</sequence>
<dbReference type="Gene3D" id="3.90.180.10">
    <property type="entry name" value="Medium-chain alcohol dehydrogenases, catalytic domain"/>
    <property type="match status" value="1"/>
</dbReference>
<proteinExistence type="predicted"/>
<evidence type="ECO:0000313" key="6">
    <source>
        <dbReference type="EMBL" id="WAS99554.1"/>
    </source>
</evidence>
<dbReference type="Pfam" id="PF08240">
    <property type="entry name" value="ADH_N"/>
    <property type="match status" value="1"/>
</dbReference>
<evidence type="ECO:0000256" key="1">
    <source>
        <dbReference type="ARBA" id="ARBA00022723"/>
    </source>
</evidence>
<keyword evidence="2" id="KW-0862">Zinc</keyword>
<dbReference type="InterPro" id="IPR013154">
    <property type="entry name" value="ADH-like_N"/>
</dbReference>
<accession>A0ABY7HJS1</accession>
<dbReference type="InterPro" id="IPR011032">
    <property type="entry name" value="GroES-like_sf"/>
</dbReference>
<name>A0ABY7HJS1_9BACT</name>
<evidence type="ECO:0000313" key="7">
    <source>
        <dbReference type="Proteomes" id="UP001164459"/>
    </source>
</evidence>
<keyword evidence="7" id="KW-1185">Reference proteome</keyword>
<dbReference type="InterPro" id="IPR047109">
    <property type="entry name" value="CAD-like"/>
</dbReference>
<dbReference type="SUPFAM" id="SSF50129">
    <property type="entry name" value="GroES-like"/>
    <property type="match status" value="1"/>
</dbReference>
<feature type="region of interest" description="Disordered" evidence="4">
    <location>
        <begin position="85"/>
        <end position="129"/>
    </location>
</feature>
<evidence type="ECO:0000256" key="2">
    <source>
        <dbReference type="ARBA" id="ARBA00022833"/>
    </source>
</evidence>
<protein>
    <submittedName>
        <fullName evidence="6">Alcohol dehydrogenase catalytic domain-containing protein</fullName>
    </submittedName>
</protein>
<evidence type="ECO:0000259" key="5">
    <source>
        <dbReference type="Pfam" id="PF08240"/>
    </source>
</evidence>
<keyword evidence="3" id="KW-0560">Oxidoreductase</keyword>
<dbReference type="PANTHER" id="PTHR42683">
    <property type="entry name" value="ALDEHYDE REDUCTASE"/>
    <property type="match status" value="1"/>
</dbReference>
<keyword evidence="1" id="KW-0479">Metal-binding</keyword>
<evidence type="ECO:0000256" key="3">
    <source>
        <dbReference type="ARBA" id="ARBA00023002"/>
    </source>
</evidence>
<dbReference type="InterPro" id="IPR002328">
    <property type="entry name" value="ADH_Zn_CS"/>
</dbReference>
<reference evidence="6" key="1">
    <citation type="submission" date="2022-11" db="EMBL/GenBank/DDBJ databases">
        <title>Minimal conservation of predation-associated metabolite biosynthetic gene clusters underscores biosynthetic potential of Myxococcota including descriptions for ten novel species: Archangium lansinium sp. nov., Myxococcus landrumus sp. nov., Nannocystis bai.</title>
        <authorList>
            <person name="Ahearne A."/>
            <person name="Stevens C."/>
            <person name="Dowd S."/>
        </authorList>
    </citation>
    <scope>NUCLEOTIDE SEQUENCE</scope>
    <source>
        <strain evidence="6">Fl3</strain>
    </source>
</reference>
<dbReference type="EMBL" id="CP114040">
    <property type="protein sequence ID" value="WAS99554.1"/>
    <property type="molecule type" value="Genomic_DNA"/>
</dbReference>
<dbReference type="RefSeq" id="WP_269041915.1">
    <property type="nucleotide sequence ID" value="NZ_CP114040.1"/>
</dbReference>
<evidence type="ECO:0000256" key="4">
    <source>
        <dbReference type="SAM" id="MobiDB-lite"/>
    </source>
</evidence>
<dbReference type="Proteomes" id="UP001164459">
    <property type="component" value="Chromosome"/>
</dbReference>
<feature type="domain" description="Alcohol dehydrogenase-like N-terminal" evidence="5">
    <location>
        <begin position="26"/>
        <end position="95"/>
    </location>
</feature>
<gene>
    <name evidence="6" type="ORF">O0S08_45180</name>
</gene>
<dbReference type="PROSITE" id="PS00059">
    <property type="entry name" value="ADH_ZINC"/>
    <property type="match status" value="1"/>
</dbReference>